<dbReference type="Gene3D" id="3.40.50.1820">
    <property type="entry name" value="alpha/beta hydrolase"/>
    <property type="match status" value="1"/>
</dbReference>
<evidence type="ECO:0000313" key="3">
    <source>
        <dbReference type="EMBL" id="KAH6886427.1"/>
    </source>
</evidence>
<dbReference type="Pfam" id="PF07859">
    <property type="entry name" value="Abhydrolase_3"/>
    <property type="match status" value="1"/>
</dbReference>
<organism evidence="3 4">
    <name type="scientific">Thelonectria olida</name>
    <dbReference type="NCBI Taxonomy" id="1576542"/>
    <lineage>
        <taxon>Eukaryota</taxon>
        <taxon>Fungi</taxon>
        <taxon>Dikarya</taxon>
        <taxon>Ascomycota</taxon>
        <taxon>Pezizomycotina</taxon>
        <taxon>Sordariomycetes</taxon>
        <taxon>Hypocreomycetidae</taxon>
        <taxon>Hypocreales</taxon>
        <taxon>Nectriaceae</taxon>
        <taxon>Thelonectria</taxon>
    </lineage>
</organism>
<keyword evidence="4" id="KW-1185">Reference proteome</keyword>
<gene>
    <name evidence="3" type="ORF">B0T10DRAFT_407774</name>
</gene>
<dbReference type="GO" id="GO:0016787">
    <property type="term" value="F:hydrolase activity"/>
    <property type="evidence" value="ECO:0007669"/>
    <property type="project" value="UniProtKB-KW"/>
</dbReference>
<dbReference type="EMBL" id="JAGPYM010000016">
    <property type="protein sequence ID" value="KAH6886427.1"/>
    <property type="molecule type" value="Genomic_DNA"/>
</dbReference>
<evidence type="ECO:0000256" key="1">
    <source>
        <dbReference type="ARBA" id="ARBA00022801"/>
    </source>
</evidence>
<dbReference type="AlphaFoldDB" id="A0A9P8W115"/>
<name>A0A9P8W115_9HYPO</name>
<keyword evidence="1 3" id="KW-0378">Hydrolase</keyword>
<reference evidence="3 4" key="1">
    <citation type="journal article" date="2021" name="Nat. Commun.">
        <title>Genetic determinants of endophytism in the Arabidopsis root mycobiome.</title>
        <authorList>
            <person name="Mesny F."/>
            <person name="Miyauchi S."/>
            <person name="Thiergart T."/>
            <person name="Pickel B."/>
            <person name="Atanasova L."/>
            <person name="Karlsson M."/>
            <person name="Huettel B."/>
            <person name="Barry K.W."/>
            <person name="Haridas S."/>
            <person name="Chen C."/>
            <person name="Bauer D."/>
            <person name="Andreopoulos W."/>
            <person name="Pangilinan J."/>
            <person name="LaButti K."/>
            <person name="Riley R."/>
            <person name="Lipzen A."/>
            <person name="Clum A."/>
            <person name="Drula E."/>
            <person name="Henrissat B."/>
            <person name="Kohler A."/>
            <person name="Grigoriev I.V."/>
            <person name="Martin F.M."/>
            <person name="Hacquard S."/>
        </authorList>
    </citation>
    <scope>NUCLEOTIDE SEQUENCE [LARGE SCALE GENOMIC DNA]</scope>
    <source>
        <strain evidence="3 4">MPI-CAGE-CH-0241</strain>
    </source>
</reference>
<evidence type="ECO:0000313" key="4">
    <source>
        <dbReference type="Proteomes" id="UP000777438"/>
    </source>
</evidence>
<dbReference type="InterPro" id="IPR013094">
    <property type="entry name" value="AB_hydrolase_3"/>
</dbReference>
<dbReference type="Proteomes" id="UP000777438">
    <property type="component" value="Unassembled WGS sequence"/>
</dbReference>
<dbReference type="PANTHER" id="PTHR48081:SF8">
    <property type="entry name" value="ALPHA_BETA HYDROLASE FOLD-3 DOMAIN-CONTAINING PROTEIN-RELATED"/>
    <property type="match status" value="1"/>
</dbReference>
<dbReference type="OrthoDB" id="433474at2759"/>
<comment type="caution">
    <text evidence="3">The sequence shown here is derived from an EMBL/GenBank/DDBJ whole genome shotgun (WGS) entry which is preliminary data.</text>
</comment>
<feature type="domain" description="Alpha/beta hydrolase fold-3" evidence="2">
    <location>
        <begin position="12"/>
        <end position="199"/>
    </location>
</feature>
<dbReference type="InterPro" id="IPR029058">
    <property type="entry name" value="AB_hydrolase_fold"/>
</dbReference>
<dbReference type="SUPFAM" id="SSF53474">
    <property type="entry name" value="alpha/beta-Hydrolases"/>
    <property type="match status" value="1"/>
</dbReference>
<proteinExistence type="predicted"/>
<protein>
    <submittedName>
        <fullName evidence="3">Alpha/Beta hydrolase protein</fullName>
    </submittedName>
</protein>
<accession>A0A9P8W115</accession>
<dbReference type="PANTHER" id="PTHR48081">
    <property type="entry name" value="AB HYDROLASE SUPERFAMILY PROTEIN C4A8.06C"/>
    <property type="match status" value="1"/>
</dbReference>
<sequence length="227" mass="24420">MGNAYVGLSAVTESLKKLDAVVISITYRLSPDFPGIAAVEDCYSSLVWMCQNLARFDVDPTRLMIAGVSAGAGLAAGTVLLARDRRGPRVCAQLLACPMLDDRLTSLSCRQFESGGRGFYSEWGRYAWSCVLGSHPAKDNAGIYVAPGRAEDLTGLPPAYIDVGSCEPFRDEAIAYAAKLWECGVQADLHVWGGGSHGFDLFLSTRVGDAAVRARNEWMERTLGSDS</sequence>
<dbReference type="InterPro" id="IPR050300">
    <property type="entry name" value="GDXG_lipolytic_enzyme"/>
</dbReference>
<evidence type="ECO:0000259" key="2">
    <source>
        <dbReference type="Pfam" id="PF07859"/>
    </source>
</evidence>